<protein>
    <recommendedName>
        <fullName evidence="2">Helicase HerA-like C-terminal domain-containing protein</fullName>
    </recommendedName>
</protein>
<gene>
    <name evidence="3" type="ORF">BFN67_04755</name>
</gene>
<keyword evidence="1" id="KW-0812">Transmembrane</keyword>
<dbReference type="Proteomes" id="UP000191905">
    <property type="component" value="Unassembled WGS sequence"/>
</dbReference>
<keyword evidence="4" id="KW-1185">Reference proteome</keyword>
<dbReference type="InterPro" id="IPR033186">
    <property type="entry name" value="HerA_C"/>
</dbReference>
<dbReference type="SUPFAM" id="SSF52540">
    <property type="entry name" value="P-loop containing nucleoside triphosphate hydrolases"/>
    <property type="match status" value="1"/>
</dbReference>
<keyword evidence="1" id="KW-1133">Transmembrane helix</keyword>
<accession>A0A1V8RP34</accession>
<dbReference type="PANTHER" id="PTHR30121:SF6">
    <property type="entry name" value="SLR6007 PROTEIN"/>
    <property type="match status" value="1"/>
</dbReference>
<dbReference type="InterPro" id="IPR027417">
    <property type="entry name" value="P-loop_NTPase"/>
</dbReference>
<evidence type="ECO:0000313" key="4">
    <source>
        <dbReference type="Proteomes" id="UP000191905"/>
    </source>
</evidence>
<name>A0A1V8RP34_9HYPH</name>
<dbReference type="EMBL" id="MDET01000023">
    <property type="protein sequence ID" value="OQM74928.1"/>
    <property type="molecule type" value="Genomic_DNA"/>
</dbReference>
<reference evidence="3 4" key="1">
    <citation type="journal article" date="2016" name="Int. J. Syst. Evol. Microbiol.">
        <title>Pseudaminobacter manganicus sp. nov., isolated from sludge of a manganese mine.</title>
        <authorList>
            <person name="Li J."/>
            <person name="Huang J."/>
            <person name="Liao S."/>
            <person name="Wang G."/>
        </authorList>
    </citation>
    <scope>NUCLEOTIDE SEQUENCE [LARGE SCALE GENOMIC DNA]</scope>
    <source>
        <strain evidence="3 4">JH-7</strain>
    </source>
</reference>
<comment type="caution">
    <text evidence="3">The sequence shown here is derived from an EMBL/GenBank/DDBJ whole genome shotgun (WGS) entry which is preliminary data.</text>
</comment>
<proteinExistence type="predicted"/>
<keyword evidence="1" id="KW-0472">Membrane</keyword>
<dbReference type="InterPro" id="IPR051162">
    <property type="entry name" value="T4SS_component"/>
</dbReference>
<dbReference type="STRING" id="1873176.BFN67_04755"/>
<sequence length="319" mass="33272">MRVGSLGADLIARALDLSDAQAGAIQIALAWADDTGRVVATLADLRALLNDACGADLSASYGLVSPVSVAAVQRALLRLERGAPWAFGRSSFDPRDVSGVTVLTCGMLAAVPGLYGAFAAHVLESLYSGLGEIGDVAAPGLMVMIDESHLVFDGATPAVVRRIEQITRLIRSKGVGLIYVTQSPSDLPHVISGQLATRVQHALRGSTSHHLKALKAAADTMPGSITVADIMGLGTGHAIVSVPDSRGAPLPGRSVAIQRGRKELCSMGACIPPAVVESRPSTPDRPVDVVPKRKPRPWWHWPLAVGVVLYGAVLIGNMV</sequence>
<evidence type="ECO:0000256" key="1">
    <source>
        <dbReference type="SAM" id="Phobius"/>
    </source>
</evidence>
<dbReference type="Pfam" id="PF05872">
    <property type="entry name" value="HerA_C"/>
    <property type="match status" value="1"/>
</dbReference>
<feature type="domain" description="Helicase HerA-like C-terminal" evidence="2">
    <location>
        <begin position="3"/>
        <end position="267"/>
    </location>
</feature>
<dbReference type="AlphaFoldDB" id="A0A1V8RP34"/>
<organism evidence="3 4">
    <name type="scientific">Manganibacter manganicus</name>
    <dbReference type="NCBI Taxonomy" id="1873176"/>
    <lineage>
        <taxon>Bacteria</taxon>
        <taxon>Pseudomonadati</taxon>
        <taxon>Pseudomonadota</taxon>
        <taxon>Alphaproteobacteria</taxon>
        <taxon>Hyphomicrobiales</taxon>
        <taxon>Phyllobacteriaceae</taxon>
        <taxon>Manganibacter</taxon>
    </lineage>
</organism>
<feature type="transmembrane region" description="Helical" evidence="1">
    <location>
        <begin position="298"/>
        <end position="316"/>
    </location>
</feature>
<dbReference type="Gene3D" id="3.40.50.300">
    <property type="entry name" value="P-loop containing nucleotide triphosphate hydrolases"/>
    <property type="match status" value="1"/>
</dbReference>
<dbReference type="PANTHER" id="PTHR30121">
    <property type="entry name" value="UNCHARACTERIZED PROTEIN YJGR-RELATED"/>
    <property type="match status" value="1"/>
</dbReference>
<evidence type="ECO:0000259" key="2">
    <source>
        <dbReference type="Pfam" id="PF05872"/>
    </source>
</evidence>
<evidence type="ECO:0000313" key="3">
    <source>
        <dbReference type="EMBL" id="OQM74928.1"/>
    </source>
</evidence>